<keyword evidence="1" id="KW-0378">Hydrolase</keyword>
<keyword evidence="5" id="KW-1185">Reference proteome</keyword>
<dbReference type="InterPro" id="IPR008979">
    <property type="entry name" value="Galactose-bd-like_sf"/>
</dbReference>
<dbReference type="AlphaFoldDB" id="K0ESZ9"/>
<sequence>MFSRVLGRSEAARLRRRGLRRVRWAAALVIVTLFAGCVTVSGVSAQPDLGQPAEAGFPDKPAVFGVGQQLDVAVTMRDGTVLKANIYYPTLPGTNIAAPGPFPVLLNQSPYGKWIPTHWLDGLATNVFGLRQDYFVQRGYIEVVADVRGTGGSEGALKFWEPVQALDGVDLVNWAARLPNSTGVVGTYGPSYLGINQIFTAAEAGRDSPLKAIAPMVPSSDMMRDVALSGGVPRMLDVLGFFIAVPGMAVVNPILDAAWNQLNTGHSVDVPTVIRQVREHLQQALGYIPDKFEQFINGEAGPLNYDGDWWDTMKPGEHLGQIVDNEIPALLIGGWNDPFQRGTPRLYSGLQNAWAGKPIDAPMSADQPVTGRYQLIEGSGYHANSVESLDIRRITLAWFDRWLKDEHNGIDDTSTPVHANIYGTDQWIENSSYPFAGAEPTRYYLTGDHSSSQAPSTNNGSLSTTAPDKVGSDRIRYNPLNFGCGRNFHQWTLGALPILGDKLGGAGFTEAMDRCLSDDRVIQSGDNVVTYTTDPMSEDHLLAGPMTATIKARATTIDTTFIVNVEDVAPDGASKPLTQGALAGRQRAMNPERTWKAPNGAVVLPYRDMTAASDTPVTPRELTEYVIEVFPTLAPIPAGHRVRLTVGTADFPSRVPNLKQYNELQGGIYDIQYGGPDGSYADLPLVPANSLGGPCRQHCQQTPESTVWSWLRGLLPH</sequence>
<evidence type="ECO:0000259" key="3">
    <source>
        <dbReference type="SMART" id="SM00939"/>
    </source>
</evidence>
<dbReference type="Pfam" id="PF02129">
    <property type="entry name" value="Peptidase_S15"/>
    <property type="match status" value="1"/>
</dbReference>
<reference evidence="4 5" key="1">
    <citation type="journal article" date="2012" name="J. Bacteriol.">
        <title>Complete genome sequence of Nocardia brasiliensis HUJEG-1.</title>
        <authorList>
            <person name="Vera-Cabrera L."/>
            <person name="Ortiz-Lopez R."/>
            <person name="Elizondo-Gonzalez R."/>
            <person name="Perez-Maya A.A."/>
            <person name="Ocampo-Candiani J."/>
        </authorList>
    </citation>
    <scope>NUCLEOTIDE SEQUENCE [LARGE SCALE GENOMIC DNA]</scope>
    <source>
        <strain evidence="5">ATCC 700358</strain>
    </source>
</reference>
<evidence type="ECO:0000256" key="1">
    <source>
        <dbReference type="ARBA" id="ARBA00022801"/>
    </source>
</evidence>
<dbReference type="SUPFAM" id="SSF49785">
    <property type="entry name" value="Galactose-binding domain-like"/>
    <property type="match status" value="1"/>
</dbReference>
<feature type="domain" description="Xaa-Pro dipeptidyl-peptidase C-terminal" evidence="3">
    <location>
        <begin position="396"/>
        <end position="682"/>
    </location>
</feature>
<feature type="region of interest" description="Disordered" evidence="2">
    <location>
        <begin position="446"/>
        <end position="470"/>
    </location>
</feature>
<proteinExistence type="predicted"/>
<dbReference type="RefSeq" id="WP_014985778.1">
    <property type="nucleotide sequence ID" value="NC_018681.1"/>
</dbReference>
<dbReference type="KEGG" id="nbr:O3I_024860"/>
<dbReference type="InterPro" id="IPR005674">
    <property type="entry name" value="CocE/Ser_esterase"/>
</dbReference>
<dbReference type="EMBL" id="CP003876">
    <property type="protein sequence ID" value="AFU02923.1"/>
    <property type="molecule type" value="Genomic_DNA"/>
</dbReference>
<evidence type="ECO:0000256" key="2">
    <source>
        <dbReference type="SAM" id="MobiDB-lite"/>
    </source>
</evidence>
<name>K0ESZ9_NOCB7</name>
<dbReference type="Pfam" id="PF08530">
    <property type="entry name" value="PepX_C"/>
    <property type="match status" value="1"/>
</dbReference>
<accession>K0ESZ9</accession>
<dbReference type="Gene3D" id="2.60.120.260">
    <property type="entry name" value="Galactose-binding domain-like"/>
    <property type="match status" value="1"/>
</dbReference>
<organism evidence="4 5">
    <name type="scientific">Nocardia brasiliensis (strain ATCC 700358 / HUJEG-1)</name>
    <dbReference type="NCBI Taxonomy" id="1133849"/>
    <lineage>
        <taxon>Bacteria</taxon>
        <taxon>Bacillati</taxon>
        <taxon>Actinomycetota</taxon>
        <taxon>Actinomycetes</taxon>
        <taxon>Mycobacteriales</taxon>
        <taxon>Nocardiaceae</taxon>
        <taxon>Nocardia</taxon>
    </lineage>
</organism>
<dbReference type="HOGENOM" id="CLU_015590_4_1_11"/>
<protein>
    <submittedName>
        <fullName evidence="4">Peptidase S15</fullName>
    </submittedName>
</protein>
<feature type="compositionally biased region" description="Polar residues" evidence="2">
    <location>
        <begin position="448"/>
        <end position="466"/>
    </location>
</feature>
<dbReference type="GO" id="GO:0008239">
    <property type="term" value="F:dipeptidyl-peptidase activity"/>
    <property type="evidence" value="ECO:0007669"/>
    <property type="project" value="InterPro"/>
</dbReference>
<dbReference type="InterPro" id="IPR013736">
    <property type="entry name" value="Xaa-Pro_dipept_C"/>
</dbReference>
<dbReference type="InterPro" id="IPR000383">
    <property type="entry name" value="Xaa-Pro-like_dom"/>
</dbReference>
<dbReference type="Gene3D" id="1.10.3020.10">
    <property type="entry name" value="alpha-amino acid ester hydrolase ( Helical cap domain)"/>
    <property type="match status" value="1"/>
</dbReference>
<gene>
    <name evidence="4" type="ORF">O3I_024860</name>
</gene>
<dbReference type="Proteomes" id="UP000006304">
    <property type="component" value="Chromosome"/>
</dbReference>
<dbReference type="NCBIfam" id="TIGR00976">
    <property type="entry name" value="CocE_NonD"/>
    <property type="match status" value="1"/>
</dbReference>
<dbReference type="eggNOG" id="COG2936">
    <property type="taxonomic scope" value="Bacteria"/>
</dbReference>
<dbReference type="SMART" id="SM00939">
    <property type="entry name" value="PepX_C"/>
    <property type="match status" value="1"/>
</dbReference>
<dbReference type="Gene3D" id="3.40.50.1820">
    <property type="entry name" value="alpha/beta hydrolase"/>
    <property type="match status" value="1"/>
</dbReference>
<evidence type="ECO:0000313" key="4">
    <source>
        <dbReference type="EMBL" id="AFU02923.1"/>
    </source>
</evidence>
<dbReference type="SUPFAM" id="SSF53474">
    <property type="entry name" value="alpha/beta-Hydrolases"/>
    <property type="match status" value="1"/>
</dbReference>
<evidence type="ECO:0000313" key="5">
    <source>
        <dbReference type="Proteomes" id="UP000006304"/>
    </source>
</evidence>
<dbReference type="InterPro" id="IPR029058">
    <property type="entry name" value="AB_hydrolase_fold"/>
</dbReference>